<proteinExistence type="predicted"/>
<evidence type="ECO:0000256" key="1">
    <source>
        <dbReference type="SAM" id="MobiDB-lite"/>
    </source>
</evidence>
<reference evidence="2" key="1">
    <citation type="journal article" date="2022" name="bioRxiv">
        <title>Sequencing and chromosome-scale assembly of the giantPleurodeles waltlgenome.</title>
        <authorList>
            <person name="Brown T."/>
            <person name="Elewa A."/>
            <person name="Iarovenko S."/>
            <person name="Subramanian E."/>
            <person name="Araus A.J."/>
            <person name="Petzold A."/>
            <person name="Susuki M."/>
            <person name="Suzuki K.-i.T."/>
            <person name="Hayashi T."/>
            <person name="Toyoda A."/>
            <person name="Oliveira C."/>
            <person name="Osipova E."/>
            <person name="Leigh N.D."/>
            <person name="Simon A."/>
            <person name="Yun M.H."/>
        </authorList>
    </citation>
    <scope>NUCLEOTIDE SEQUENCE</scope>
    <source>
        <strain evidence="2">20211129_DDA</strain>
        <tissue evidence="2">Liver</tissue>
    </source>
</reference>
<dbReference type="AlphaFoldDB" id="A0AAV7VKH1"/>
<accession>A0AAV7VKH1</accession>
<gene>
    <name evidence="2" type="ORF">NDU88_004352</name>
</gene>
<dbReference type="EMBL" id="JANPWB010000003">
    <property type="protein sequence ID" value="KAJ1200529.1"/>
    <property type="molecule type" value="Genomic_DNA"/>
</dbReference>
<comment type="caution">
    <text evidence="2">The sequence shown here is derived from an EMBL/GenBank/DDBJ whole genome shotgun (WGS) entry which is preliminary data.</text>
</comment>
<protein>
    <submittedName>
        <fullName evidence="2">Uncharacterized protein</fullName>
    </submittedName>
</protein>
<dbReference type="Proteomes" id="UP001066276">
    <property type="component" value="Chromosome 2_1"/>
</dbReference>
<evidence type="ECO:0000313" key="2">
    <source>
        <dbReference type="EMBL" id="KAJ1200529.1"/>
    </source>
</evidence>
<keyword evidence="3" id="KW-1185">Reference proteome</keyword>
<feature type="compositionally biased region" description="Pro residues" evidence="1">
    <location>
        <begin position="17"/>
        <end position="30"/>
    </location>
</feature>
<feature type="region of interest" description="Disordered" evidence="1">
    <location>
        <begin position="1"/>
        <end position="38"/>
    </location>
</feature>
<organism evidence="2 3">
    <name type="scientific">Pleurodeles waltl</name>
    <name type="common">Iberian ribbed newt</name>
    <dbReference type="NCBI Taxonomy" id="8319"/>
    <lineage>
        <taxon>Eukaryota</taxon>
        <taxon>Metazoa</taxon>
        <taxon>Chordata</taxon>
        <taxon>Craniata</taxon>
        <taxon>Vertebrata</taxon>
        <taxon>Euteleostomi</taxon>
        <taxon>Amphibia</taxon>
        <taxon>Batrachia</taxon>
        <taxon>Caudata</taxon>
        <taxon>Salamandroidea</taxon>
        <taxon>Salamandridae</taxon>
        <taxon>Pleurodelinae</taxon>
        <taxon>Pleurodeles</taxon>
    </lineage>
</organism>
<feature type="region of interest" description="Disordered" evidence="1">
    <location>
        <begin position="56"/>
        <end position="99"/>
    </location>
</feature>
<name>A0AAV7VKH1_PLEWA</name>
<sequence length="116" mass="12521">MARFTQYRESVGIDSPPTAPQPAANTPPTPFQRSLGKCLSNPLKGRACLYAPPERRRAAARAAQPAIHSQPTTIHLSPDLQSPAPGPGTPGKFSHQGQMTQVRPHGWMARHFPPSP</sequence>
<evidence type="ECO:0000313" key="3">
    <source>
        <dbReference type="Proteomes" id="UP001066276"/>
    </source>
</evidence>